<name>A0A956LY46_UNCEI</name>
<evidence type="ECO:0000256" key="8">
    <source>
        <dbReference type="RuleBase" id="RU003660"/>
    </source>
</evidence>
<dbReference type="GO" id="GO:0019843">
    <property type="term" value="F:rRNA binding"/>
    <property type="evidence" value="ECO:0007669"/>
    <property type="project" value="UniProtKB-UniRule"/>
</dbReference>
<evidence type="ECO:0000256" key="3">
    <source>
        <dbReference type="ARBA" id="ARBA00022884"/>
    </source>
</evidence>
<dbReference type="PANTHER" id="PTHR11758">
    <property type="entry name" value="40S RIBOSOMAL PROTEIN S15A"/>
    <property type="match status" value="1"/>
</dbReference>
<comment type="similarity">
    <text evidence="1 7 8">Belongs to the universal ribosomal protein uS8 family.</text>
</comment>
<dbReference type="HAMAP" id="MF_01302_B">
    <property type="entry name" value="Ribosomal_uS8_B"/>
    <property type="match status" value="1"/>
</dbReference>
<dbReference type="GO" id="GO:0005840">
    <property type="term" value="C:ribosome"/>
    <property type="evidence" value="ECO:0007669"/>
    <property type="project" value="UniProtKB-KW"/>
</dbReference>
<evidence type="ECO:0000256" key="6">
    <source>
        <dbReference type="ARBA" id="ARBA00035258"/>
    </source>
</evidence>
<evidence type="ECO:0000256" key="4">
    <source>
        <dbReference type="ARBA" id="ARBA00022980"/>
    </source>
</evidence>
<evidence type="ECO:0000256" key="2">
    <source>
        <dbReference type="ARBA" id="ARBA00022730"/>
    </source>
</evidence>
<dbReference type="Gene3D" id="3.30.1490.10">
    <property type="match status" value="1"/>
</dbReference>
<proteinExistence type="inferred from homology"/>
<dbReference type="GO" id="GO:0005737">
    <property type="term" value="C:cytoplasm"/>
    <property type="evidence" value="ECO:0007669"/>
    <property type="project" value="UniProtKB-ARBA"/>
</dbReference>
<keyword evidence="3 7" id="KW-0694">RNA-binding</keyword>
<evidence type="ECO:0000256" key="7">
    <source>
        <dbReference type="HAMAP-Rule" id="MF_01302"/>
    </source>
</evidence>
<dbReference type="InterPro" id="IPR035987">
    <property type="entry name" value="Ribosomal_uS8_sf"/>
</dbReference>
<accession>A0A956LY46</accession>
<dbReference type="InterPro" id="IPR000630">
    <property type="entry name" value="Ribosomal_uS8"/>
</dbReference>
<organism evidence="9 10">
    <name type="scientific">Eiseniibacteriota bacterium</name>
    <dbReference type="NCBI Taxonomy" id="2212470"/>
    <lineage>
        <taxon>Bacteria</taxon>
        <taxon>Candidatus Eiseniibacteriota</taxon>
    </lineage>
</organism>
<dbReference type="Pfam" id="PF00410">
    <property type="entry name" value="Ribosomal_S8"/>
    <property type="match status" value="1"/>
</dbReference>
<dbReference type="AlphaFoldDB" id="A0A956LY46"/>
<evidence type="ECO:0000313" key="10">
    <source>
        <dbReference type="Proteomes" id="UP000697710"/>
    </source>
</evidence>
<comment type="caution">
    <text evidence="9">The sequence shown here is derived from an EMBL/GenBank/DDBJ whole genome shotgun (WGS) entry which is preliminary data.</text>
</comment>
<dbReference type="GO" id="GO:0003735">
    <property type="term" value="F:structural constituent of ribosome"/>
    <property type="evidence" value="ECO:0007669"/>
    <property type="project" value="InterPro"/>
</dbReference>
<keyword evidence="4 7" id="KW-0689">Ribosomal protein</keyword>
<protein>
    <recommendedName>
        <fullName evidence="6 7">Small ribosomal subunit protein uS8</fullName>
    </recommendedName>
</protein>
<reference evidence="9" key="1">
    <citation type="submission" date="2020-04" db="EMBL/GenBank/DDBJ databases">
        <authorList>
            <person name="Zhang T."/>
        </authorList>
    </citation>
    <scope>NUCLEOTIDE SEQUENCE</scope>
    <source>
        <strain evidence="9">HKST-UBA01</strain>
    </source>
</reference>
<evidence type="ECO:0000256" key="1">
    <source>
        <dbReference type="ARBA" id="ARBA00006471"/>
    </source>
</evidence>
<dbReference type="SUPFAM" id="SSF56047">
    <property type="entry name" value="Ribosomal protein S8"/>
    <property type="match status" value="1"/>
</dbReference>
<evidence type="ECO:0000256" key="5">
    <source>
        <dbReference type="ARBA" id="ARBA00023274"/>
    </source>
</evidence>
<dbReference type="GO" id="GO:0006412">
    <property type="term" value="P:translation"/>
    <property type="evidence" value="ECO:0007669"/>
    <property type="project" value="UniProtKB-UniRule"/>
</dbReference>
<dbReference type="Gene3D" id="3.30.1370.30">
    <property type="match status" value="1"/>
</dbReference>
<sequence>MSVSDPIADMLTCIRNAAQAQHKKVDVPASRVKEEILKVLQREKFIRAYRRVEDNKQGVLRVYLQYTPESDPVISHLKRISKPGRRIYVTRDEIPRVQNGLGSAILSTSRGVMTDREARKVGVGGELIAEVY</sequence>
<reference evidence="9" key="2">
    <citation type="journal article" date="2021" name="Microbiome">
        <title>Successional dynamics and alternative stable states in a saline activated sludge microbial community over 9 years.</title>
        <authorList>
            <person name="Wang Y."/>
            <person name="Ye J."/>
            <person name="Ju F."/>
            <person name="Liu L."/>
            <person name="Boyd J.A."/>
            <person name="Deng Y."/>
            <person name="Parks D.H."/>
            <person name="Jiang X."/>
            <person name="Yin X."/>
            <person name="Woodcroft B.J."/>
            <person name="Tyson G.W."/>
            <person name="Hugenholtz P."/>
            <person name="Polz M.F."/>
            <person name="Zhang T."/>
        </authorList>
    </citation>
    <scope>NUCLEOTIDE SEQUENCE</scope>
    <source>
        <strain evidence="9">HKST-UBA01</strain>
    </source>
</reference>
<dbReference type="PROSITE" id="PS00053">
    <property type="entry name" value="RIBOSOMAL_S8"/>
    <property type="match status" value="1"/>
</dbReference>
<evidence type="ECO:0000313" key="9">
    <source>
        <dbReference type="EMBL" id="MCA9727890.1"/>
    </source>
</evidence>
<dbReference type="FunFam" id="3.30.1490.10:FF:000001">
    <property type="entry name" value="30S ribosomal protein S8"/>
    <property type="match status" value="1"/>
</dbReference>
<dbReference type="GO" id="GO:1990904">
    <property type="term" value="C:ribonucleoprotein complex"/>
    <property type="evidence" value="ECO:0007669"/>
    <property type="project" value="UniProtKB-KW"/>
</dbReference>
<dbReference type="InterPro" id="IPR047863">
    <property type="entry name" value="Ribosomal_uS8_CS"/>
</dbReference>
<keyword evidence="5 7" id="KW-0687">Ribonucleoprotein</keyword>
<dbReference type="EMBL" id="JAGQHR010000255">
    <property type="protein sequence ID" value="MCA9727890.1"/>
    <property type="molecule type" value="Genomic_DNA"/>
</dbReference>
<dbReference type="NCBIfam" id="NF001109">
    <property type="entry name" value="PRK00136.1"/>
    <property type="match status" value="1"/>
</dbReference>
<gene>
    <name evidence="7 9" type="primary">rpsH</name>
    <name evidence="9" type="ORF">KC729_09430</name>
</gene>
<dbReference type="Proteomes" id="UP000697710">
    <property type="component" value="Unassembled WGS sequence"/>
</dbReference>
<keyword evidence="2 7" id="KW-0699">rRNA-binding</keyword>
<comment type="function">
    <text evidence="7">One of the primary rRNA binding proteins, it binds directly to 16S rRNA central domain where it helps coordinate assembly of the platform of the 30S subunit.</text>
</comment>
<comment type="subunit">
    <text evidence="7">Part of the 30S ribosomal subunit. Contacts proteins S5 and S12.</text>
</comment>
<dbReference type="FunFam" id="3.30.1370.30:FF:000002">
    <property type="entry name" value="30S ribosomal protein S8"/>
    <property type="match status" value="1"/>
</dbReference>